<protein>
    <recommendedName>
        <fullName evidence="8">GRIP domain-containing protein</fullName>
    </recommendedName>
</protein>
<evidence type="ECO:0000256" key="1">
    <source>
        <dbReference type="ARBA" id="ARBA00004184"/>
    </source>
</evidence>
<dbReference type="Gene3D" id="1.20.5.340">
    <property type="match status" value="1"/>
</dbReference>
<feature type="domain" description="GRIP" evidence="8">
    <location>
        <begin position="1146"/>
        <end position="1196"/>
    </location>
</feature>
<feature type="compositionally biased region" description="Basic and acidic residues" evidence="7">
    <location>
        <begin position="1047"/>
        <end position="1092"/>
    </location>
</feature>
<feature type="compositionally biased region" description="Basic and acidic residues" evidence="7">
    <location>
        <begin position="419"/>
        <end position="456"/>
    </location>
</feature>
<feature type="region of interest" description="Disordered" evidence="7">
    <location>
        <begin position="409"/>
        <end position="456"/>
    </location>
</feature>
<evidence type="ECO:0000256" key="6">
    <source>
        <dbReference type="SAM" id="Coils"/>
    </source>
</evidence>
<dbReference type="SUPFAM" id="SSF57997">
    <property type="entry name" value="Tropomyosin"/>
    <property type="match status" value="1"/>
</dbReference>
<feature type="compositionally biased region" description="Basic and acidic residues" evidence="7">
    <location>
        <begin position="103"/>
        <end position="115"/>
    </location>
</feature>
<dbReference type="PANTHER" id="PTHR23157:SF25">
    <property type="entry name" value="GRIP AND COILED-COIL DOMAIN-CONTAINING PROTEIN 1"/>
    <property type="match status" value="1"/>
</dbReference>
<dbReference type="PROSITE" id="PS50913">
    <property type="entry name" value="GRIP"/>
    <property type="match status" value="1"/>
</dbReference>
<comment type="caution">
    <text evidence="9">The sequence shown here is derived from an EMBL/GenBank/DDBJ whole genome shotgun (WGS) entry which is preliminary data.</text>
</comment>
<feature type="region of interest" description="Disordered" evidence="7">
    <location>
        <begin position="224"/>
        <end position="283"/>
    </location>
</feature>
<feature type="compositionally biased region" description="Low complexity" evidence="7">
    <location>
        <begin position="1103"/>
        <end position="1120"/>
    </location>
</feature>
<dbReference type="STRING" id="73230.A0A2B7YY62"/>
<feature type="compositionally biased region" description="Polar residues" evidence="7">
    <location>
        <begin position="264"/>
        <end position="283"/>
    </location>
</feature>
<keyword evidence="3" id="KW-0963">Cytoplasm</keyword>
<feature type="coiled-coil region" evidence="6">
    <location>
        <begin position="467"/>
        <end position="494"/>
    </location>
</feature>
<gene>
    <name evidence="9" type="ORF">GX50_08221</name>
</gene>
<dbReference type="GO" id="GO:0005794">
    <property type="term" value="C:Golgi apparatus"/>
    <property type="evidence" value="ECO:0007669"/>
    <property type="project" value="TreeGrafter"/>
</dbReference>
<feature type="compositionally biased region" description="Basic and acidic residues" evidence="7">
    <location>
        <begin position="7"/>
        <end position="19"/>
    </location>
</feature>
<organism evidence="9 10">
    <name type="scientific">[Emmonsia] crescens</name>
    <dbReference type="NCBI Taxonomy" id="73230"/>
    <lineage>
        <taxon>Eukaryota</taxon>
        <taxon>Fungi</taxon>
        <taxon>Dikarya</taxon>
        <taxon>Ascomycota</taxon>
        <taxon>Pezizomycotina</taxon>
        <taxon>Eurotiomycetes</taxon>
        <taxon>Eurotiomycetidae</taxon>
        <taxon>Onygenales</taxon>
        <taxon>Ajellomycetaceae</taxon>
        <taxon>Emergomyces</taxon>
    </lineage>
</organism>
<feature type="compositionally biased region" description="Low complexity" evidence="7">
    <location>
        <begin position="546"/>
        <end position="557"/>
    </location>
</feature>
<sequence length="1206" mass="134430">MFQRIKGAIDSRIAEEQARQKAVQEPGSLSRSNSNIRRSHTRADSRSARLKRDNSVPAKGPDPAEFDAEFVVGDDDSSTRTSTPVQMPETGGDGNAGNAADQESGREKSKEKGVDSARPSNAIPEESAQMELPTEVRVRLRRLDKLEGRYQELLKAYRIAHARVLSIEPFEASLRENTPLTSISDPRALTEYLNQINLKGDMVLDELKRVTTERDEFKKKLTEAEKSAREAQEEAASLKKQSISSDGKGSTRGEGVNGKPPPTIETTSAPAEISSLESSQKSPALSIASIPGMSALFSPRVKAVASPPPVEESEEFFSFDNEIPRLESELNKRQEEVETLKTEVKTLKGDLSVARESTEGMAQSLEAATRELTGLREAKDRYESDLESQRNMLEGQISTLKAKLSVAETDLEKSSAAMEELKRQLDKKTKELSLASEKKDDRSADVAAAEEQKASGEKRLSILQGIVTTLKSQLKDAESTISSLKAEVSSKVAEAQGAQKIVDFVDDGFKDNKTWQIAKQRISDGQTAEFDELRNSLAVSSEQTSAAAQNTPAAAAGGKKKNKKKKKGGKGGADEAPESAVTPVTESSISPSTANMVVQLENKIEELTTQLAEKEAAINRLDSKLKGEEDLREEIDSLRDDLRDIGQSFVEAKDKVKELQTERGVLEKTIQNLEKELIDLRTSASSSSTQAEGAHKDLTAEFEELKVKATALQTDLSAAQQLAASRFKDLTDLREMLQKVQPELRNLRAESAELKTSKEELKNKTNDLKRLERRHEDVRSEMKNLRGKIGEQEAEIKALNQKVTQETSGRVKAEQALDVAQSDLRYSEGKKQEVIETNEKTTKALAKTQEELRSSRTRLAEVEEQVKQLDKDIESLRDEIQLKTAQHASAQSLMNSMRDQTSEMAMQVKEARERCDSLEEEVADAHRLLSERTREGETMRRLLSDVEMRTDAKVRDFKERLEAAIEERDRAEDEASLAGRKRAREIEELKTKARDMERALRRAEQDKEELEHAQKDWKRRREELEAETERSKQELGDVQAAMTQLRDALDESERQTRELEKEKAELRRSVEETSQRLEKLRKSNKTLTEDVKAFQASKRRGFDSSNTSSGRSPRSSLDSGMQQARGGSGGVVSPHSRERSATPTGPGVGGIDYVYLKNVLLQFLEQKDKNYQKQLIPVLGMLLHFDTYVLFNSPIPRSDILGQDGC</sequence>
<name>A0A2B7YY62_9EURO</name>
<evidence type="ECO:0000256" key="5">
    <source>
        <dbReference type="ARBA" id="ARBA00023136"/>
    </source>
</evidence>
<evidence type="ECO:0000313" key="10">
    <source>
        <dbReference type="Proteomes" id="UP000226031"/>
    </source>
</evidence>
<keyword evidence="4 6" id="KW-0175">Coiled coil</keyword>
<comment type="subcellular location">
    <subcellularLocation>
        <location evidence="2">Cytoplasm</location>
    </subcellularLocation>
    <subcellularLocation>
        <location evidence="1">Endomembrane system</location>
        <topology evidence="1">Peripheral membrane protein</topology>
    </subcellularLocation>
</comment>
<feature type="region of interest" description="Disordered" evidence="7">
    <location>
        <begin position="533"/>
        <end position="593"/>
    </location>
</feature>
<reference evidence="9 10" key="1">
    <citation type="submission" date="2017-10" db="EMBL/GenBank/DDBJ databases">
        <title>Comparative genomics in systemic dimorphic fungi from Ajellomycetaceae.</title>
        <authorList>
            <person name="Munoz J.F."/>
            <person name="Mcewen J.G."/>
            <person name="Clay O.K."/>
            <person name="Cuomo C.A."/>
        </authorList>
    </citation>
    <scope>NUCLEOTIDE SEQUENCE [LARGE SCALE GENOMIC DNA]</scope>
    <source>
        <strain evidence="9 10">UAMH4076</strain>
    </source>
</reference>
<dbReference type="InterPro" id="IPR000237">
    <property type="entry name" value="GRIP_dom"/>
</dbReference>
<feature type="compositionally biased region" description="Basic and acidic residues" evidence="7">
    <location>
        <begin position="41"/>
        <end position="54"/>
    </location>
</feature>
<accession>A0A2B7YY62</accession>
<keyword evidence="10" id="KW-1185">Reference proteome</keyword>
<evidence type="ECO:0000313" key="9">
    <source>
        <dbReference type="EMBL" id="PGH29034.1"/>
    </source>
</evidence>
<evidence type="ECO:0000256" key="4">
    <source>
        <dbReference type="ARBA" id="ARBA00023054"/>
    </source>
</evidence>
<dbReference type="VEuPathDB" id="FungiDB:EMCG_09124"/>
<keyword evidence="5" id="KW-0472">Membrane</keyword>
<feature type="region of interest" description="Disordered" evidence="7">
    <location>
        <begin position="1"/>
        <end position="129"/>
    </location>
</feature>
<feature type="compositionally biased region" description="Polar residues" evidence="7">
    <location>
        <begin position="239"/>
        <end position="248"/>
    </location>
</feature>
<evidence type="ECO:0000256" key="7">
    <source>
        <dbReference type="SAM" id="MobiDB-lite"/>
    </source>
</evidence>
<dbReference type="SMART" id="SM00755">
    <property type="entry name" value="Grip"/>
    <property type="match status" value="1"/>
</dbReference>
<feature type="compositionally biased region" description="Acidic residues" evidence="7">
    <location>
        <begin position="64"/>
        <end position="76"/>
    </location>
</feature>
<evidence type="ECO:0000259" key="8">
    <source>
        <dbReference type="PROSITE" id="PS50913"/>
    </source>
</evidence>
<feature type="compositionally biased region" description="Basic and acidic residues" evidence="7">
    <location>
        <begin position="998"/>
        <end position="1035"/>
    </location>
</feature>
<dbReference type="Proteomes" id="UP000226031">
    <property type="component" value="Unassembled WGS sequence"/>
</dbReference>
<evidence type="ECO:0000256" key="2">
    <source>
        <dbReference type="ARBA" id="ARBA00004496"/>
    </source>
</evidence>
<dbReference type="EMBL" id="PDND01000282">
    <property type="protein sequence ID" value="PGH29034.1"/>
    <property type="molecule type" value="Genomic_DNA"/>
</dbReference>
<dbReference type="Pfam" id="PF01465">
    <property type="entry name" value="GRIP"/>
    <property type="match status" value="1"/>
</dbReference>
<dbReference type="InterPro" id="IPR051952">
    <property type="entry name" value="Golgi-autophagy_related"/>
</dbReference>
<feature type="compositionally biased region" description="Basic residues" evidence="7">
    <location>
        <begin position="558"/>
        <end position="569"/>
    </location>
</feature>
<proteinExistence type="predicted"/>
<dbReference type="Gene3D" id="1.10.287.1490">
    <property type="match status" value="2"/>
</dbReference>
<feature type="region of interest" description="Disordered" evidence="7">
    <location>
        <begin position="998"/>
        <end position="1147"/>
    </location>
</feature>
<dbReference type="AlphaFoldDB" id="A0A2B7YY62"/>
<feature type="region of interest" description="Disordered" evidence="7">
    <location>
        <begin position="755"/>
        <end position="786"/>
    </location>
</feature>
<evidence type="ECO:0000256" key="3">
    <source>
        <dbReference type="ARBA" id="ARBA00022490"/>
    </source>
</evidence>
<feature type="compositionally biased region" description="Polar residues" evidence="7">
    <location>
        <begin position="582"/>
        <end position="593"/>
    </location>
</feature>
<dbReference type="PANTHER" id="PTHR23157">
    <property type="entry name" value="GRIP AND COILED-COIL DOMAIN-CONTAINING PROTEIN 1"/>
    <property type="match status" value="1"/>
</dbReference>